<evidence type="ECO:0000256" key="5">
    <source>
        <dbReference type="ARBA" id="ARBA00022917"/>
    </source>
</evidence>
<name>A0A0K2U5J1_LEPSM</name>
<dbReference type="SUPFAM" id="SSF89095">
    <property type="entry name" value="GatB/YqeY motif"/>
    <property type="match status" value="1"/>
</dbReference>
<evidence type="ECO:0000259" key="8">
    <source>
        <dbReference type="Pfam" id="PF02637"/>
    </source>
</evidence>
<comment type="subcellular location">
    <subcellularLocation>
        <location evidence="7">Mitochondrion</location>
    </subcellularLocation>
</comment>
<dbReference type="GO" id="GO:0032543">
    <property type="term" value="P:mitochondrial translation"/>
    <property type="evidence" value="ECO:0007669"/>
    <property type="project" value="UniProtKB-UniRule"/>
</dbReference>
<protein>
    <recommendedName>
        <fullName evidence="7">Glutamyl-tRNA(Gln) amidotransferase subunit B, mitochondrial</fullName>
        <shortName evidence="7">Glu-AdT subunit B</shortName>
        <ecNumber evidence="7">6.3.5.-</ecNumber>
    </recommendedName>
</protein>
<evidence type="ECO:0000256" key="7">
    <source>
        <dbReference type="HAMAP-Rule" id="MF_03147"/>
    </source>
</evidence>
<evidence type="ECO:0000259" key="9">
    <source>
        <dbReference type="Pfam" id="PF02934"/>
    </source>
</evidence>
<dbReference type="HAMAP" id="MF_00121">
    <property type="entry name" value="GatB"/>
    <property type="match status" value="1"/>
</dbReference>
<dbReference type="GO" id="GO:0005739">
    <property type="term" value="C:mitochondrion"/>
    <property type="evidence" value="ECO:0007669"/>
    <property type="project" value="UniProtKB-SubCell"/>
</dbReference>
<accession>A0A0K2U5J1</accession>
<dbReference type="OrthoDB" id="1722066at2759"/>
<comment type="catalytic activity">
    <reaction evidence="6 7">
        <text>L-glutamyl-tRNA(Gln) + L-glutamine + ATP + H2O = L-glutaminyl-tRNA(Gln) + L-glutamate + ADP + phosphate + H(+)</text>
        <dbReference type="Rhea" id="RHEA:17521"/>
        <dbReference type="Rhea" id="RHEA-COMP:9681"/>
        <dbReference type="Rhea" id="RHEA-COMP:9684"/>
        <dbReference type="ChEBI" id="CHEBI:15377"/>
        <dbReference type="ChEBI" id="CHEBI:15378"/>
        <dbReference type="ChEBI" id="CHEBI:29985"/>
        <dbReference type="ChEBI" id="CHEBI:30616"/>
        <dbReference type="ChEBI" id="CHEBI:43474"/>
        <dbReference type="ChEBI" id="CHEBI:58359"/>
        <dbReference type="ChEBI" id="CHEBI:78520"/>
        <dbReference type="ChEBI" id="CHEBI:78521"/>
        <dbReference type="ChEBI" id="CHEBI:456216"/>
    </reaction>
</comment>
<proteinExistence type="inferred from homology"/>
<dbReference type="InterPro" id="IPR018027">
    <property type="entry name" value="Asn/Gln_amidotransferase"/>
</dbReference>
<dbReference type="AlphaFoldDB" id="A0A0K2U5J1"/>
<organism evidence="10">
    <name type="scientific">Lepeophtheirus salmonis</name>
    <name type="common">Salmon louse</name>
    <name type="synonym">Caligus salmonis</name>
    <dbReference type="NCBI Taxonomy" id="72036"/>
    <lineage>
        <taxon>Eukaryota</taxon>
        <taxon>Metazoa</taxon>
        <taxon>Ecdysozoa</taxon>
        <taxon>Arthropoda</taxon>
        <taxon>Crustacea</taxon>
        <taxon>Multicrustacea</taxon>
        <taxon>Hexanauplia</taxon>
        <taxon>Copepoda</taxon>
        <taxon>Siphonostomatoida</taxon>
        <taxon>Caligidae</taxon>
        <taxon>Lepeophtheirus</taxon>
    </lineage>
</organism>
<dbReference type="EC" id="6.3.5.-" evidence="7"/>
<dbReference type="InterPro" id="IPR017959">
    <property type="entry name" value="Asn/Gln-tRNA_amidoTrfase_suB/E"/>
</dbReference>
<evidence type="ECO:0000313" key="10">
    <source>
        <dbReference type="EMBL" id="CDW33207.1"/>
    </source>
</evidence>
<evidence type="ECO:0000256" key="4">
    <source>
        <dbReference type="ARBA" id="ARBA00022840"/>
    </source>
</evidence>
<reference evidence="10" key="1">
    <citation type="submission" date="2014-05" db="EMBL/GenBank/DDBJ databases">
        <authorList>
            <person name="Chronopoulou M."/>
        </authorList>
    </citation>
    <scope>NUCLEOTIDE SEQUENCE</scope>
    <source>
        <tissue evidence="10">Whole organism</tissue>
    </source>
</reference>
<comment type="function">
    <text evidence="7">Allows the formation of correctly charged Gln-tRNA(Gln) through the transamidation of misacylated Glu-tRNA(Gln) in the mitochondria. The reaction takes place in the presence of glutamine and ATP through an activated gamma-phospho-Glu-tRNA(Gln).</text>
</comment>
<dbReference type="PANTHER" id="PTHR11659">
    <property type="entry name" value="GLUTAMYL-TRNA GLN AMIDOTRANSFERASE SUBUNIT B MITOCHONDRIAL AND PROKARYOTIC PET112-RELATED"/>
    <property type="match status" value="1"/>
</dbReference>
<evidence type="ECO:0000256" key="3">
    <source>
        <dbReference type="ARBA" id="ARBA00022741"/>
    </source>
</evidence>
<keyword evidence="2 7" id="KW-0436">Ligase</keyword>
<dbReference type="GO" id="GO:0005524">
    <property type="term" value="F:ATP binding"/>
    <property type="evidence" value="ECO:0007669"/>
    <property type="project" value="UniProtKB-KW"/>
</dbReference>
<dbReference type="InterPro" id="IPR014746">
    <property type="entry name" value="Gln_synth/guanido_kin_cat_dom"/>
</dbReference>
<keyword evidence="7" id="KW-0496">Mitochondrion</keyword>
<evidence type="ECO:0000256" key="6">
    <source>
        <dbReference type="ARBA" id="ARBA00047913"/>
    </source>
</evidence>
<keyword evidence="4 7" id="KW-0067">ATP-binding</keyword>
<dbReference type="InterPro" id="IPR003789">
    <property type="entry name" value="Asn/Gln_tRNA_amidoTrase-B-like"/>
</dbReference>
<dbReference type="NCBIfam" id="NF004012">
    <property type="entry name" value="PRK05477.1-2"/>
    <property type="match status" value="1"/>
</dbReference>
<keyword evidence="5 7" id="KW-0648">Protein biosynthesis</keyword>
<dbReference type="GO" id="GO:0070681">
    <property type="term" value="P:glutaminyl-tRNAGln biosynthesis via transamidation"/>
    <property type="evidence" value="ECO:0007669"/>
    <property type="project" value="UniProtKB-UniRule"/>
</dbReference>
<keyword evidence="3 7" id="KW-0547">Nucleotide-binding</keyword>
<dbReference type="GO" id="GO:0050567">
    <property type="term" value="F:glutaminyl-tRNA synthase (glutamine-hydrolyzing) activity"/>
    <property type="evidence" value="ECO:0007669"/>
    <property type="project" value="UniProtKB-UniRule"/>
</dbReference>
<dbReference type="InterPro" id="IPR004413">
    <property type="entry name" value="GatB"/>
</dbReference>
<dbReference type="InterPro" id="IPR006075">
    <property type="entry name" value="Asn/Gln-tRNA_Trfase_suB/E_cat"/>
</dbReference>
<feature type="domain" description="Aspartyl/Glutamyl-tRNA(Gln) amidotransferase subunit B/E catalytic" evidence="9">
    <location>
        <begin position="48"/>
        <end position="337"/>
    </location>
</feature>
<sequence length="546" mass="61850">MINFIKRRKRKIMWRRVSSAFEPLGFYSSGVVSPSPSLRGRRGAWESVIGLEIHAQISSETKLFSSGRTPQGGYQSPVNTCASFFDAALPGTLPILNQRCVEAGIQTALALGCTLNLISNFDRKHYFYADLPSGYQITQSRLPLAVDGSVAYWVIHPDLKPFKTVAPIIQLQLEMDSGKSLHDDQDKQSLIDLNRCGVGLMEIVFGPSLSGGEEAVSLVKELSSIMTKIGSCSCKMEEGALRVDANISVHRPGTQLGTRTEVKNLNSTKALYHAIEYEVERQINILESGGSVINETLGFDSENRKTISMREKESKLDYRFMPEPNLLPIKLKDSLVERECSHANNDFLDVDYFRKNLPPLPEELRKDLIEQYGIDISIINFVINEPVIYKYYAESLKYGVENVKVLISILTTSIQELLKKGHNLEEDSSLTPEILASIANAKYNKTYSYQALNKSLTYYLENQNLSIPLKDLIERNGWDNRDEDPLLDKIMDEILSDNYKKVQKYLNGKDKEWKGIIFNIRKKYKDHESLDAIIEGVQRKLTEQRK</sequence>
<dbReference type="SUPFAM" id="SSF55931">
    <property type="entry name" value="Glutamine synthetase/guanido kinase"/>
    <property type="match status" value="1"/>
</dbReference>
<dbReference type="Pfam" id="PF02934">
    <property type="entry name" value="GatB_N"/>
    <property type="match status" value="1"/>
</dbReference>
<dbReference type="Pfam" id="PF02637">
    <property type="entry name" value="GatB_Yqey"/>
    <property type="match status" value="1"/>
</dbReference>
<comment type="similarity">
    <text evidence="1 7">Belongs to the GatB/GatE family. GatB subfamily.</text>
</comment>
<dbReference type="NCBIfam" id="TIGR00133">
    <property type="entry name" value="gatB"/>
    <property type="match status" value="1"/>
</dbReference>
<dbReference type="PANTHER" id="PTHR11659:SF0">
    <property type="entry name" value="GLUTAMYL-TRNA(GLN) AMIDOTRANSFERASE SUBUNIT B, MITOCHONDRIAL"/>
    <property type="match status" value="1"/>
</dbReference>
<evidence type="ECO:0000256" key="1">
    <source>
        <dbReference type="ARBA" id="ARBA00005306"/>
    </source>
</evidence>
<feature type="domain" description="Asn/Gln amidotransferase" evidence="8">
    <location>
        <begin position="394"/>
        <end position="525"/>
    </location>
</feature>
<comment type="subunit">
    <text evidence="7">Subunit of the heterotrimeric GatCAB amidotransferase (AdT) complex, composed of A, B and C subunits.</text>
</comment>
<evidence type="ECO:0000256" key="2">
    <source>
        <dbReference type="ARBA" id="ARBA00022598"/>
    </source>
</evidence>
<dbReference type="GO" id="GO:0030956">
    <property type="term" value="C:glutamyl-tRNA(Gln) amidotransferase complex"/>
    <property type="evidence" value="ECO:0007669"/>
    <property type="project" value="UniProtKB-UniRule"/>
</dbReference>
<dbReference type="EMBL" id="HACA01015846">
    <property type="protein sequence ID" value="CDW33207.1"/>
    <property type="molecule type" value="Transcribed_RNA"/>
</dbReference>